<feature type="transmembrane region" description="Helical" evidence="7">
    <location>
        <begin position="23"/>
        <end position="43"/>
    </location>
</feature>
<comment type="subcellular location">
    <subcellularLocation>
        <location evidence="1">Cell membrane</location>
        <topology evidence="1">Multi-pass membrane protein</topology>
    </subcellularLocation>
</comment>
<dbReference type="PANTHER" id="PTHR34584">
    <property type="entry name" value="NA(+)/H(+) ANTIPORTER SUBUNIT E1"/>
    <property type="match status" value="1"/>
</dbReference>
<evidence type="ECO:0000313" key="9">
    <source>
        <dbReference type="Proteomes" id="UP000295781"/>
    </source>
</evidence>
<keyword evidence="5 7" id="KW-1133">Transmembrane helix</keyword>
<keyword evidence="3" id="KW-1003">Cell membrane</keyword>
<dbReference type="GO" id="GO:0005886">
    <property type="term" value="C:plasma membrane"/>
    <property type="evidence" value="ECO:0007669"/>
    <property type="project" value="UniProtKB-SubCell"/>
</dbReference>
<dbReference type="AlphaFoldDB" id="A0A4P2PVB9"/>
<evidence type="ECO:0000256" key="7">
    <source>
        <dbReference type="SAM" id="Phobius"/>
    </source>
</evidence>
<dbReference type="Pfam" id="PF01899">
    <property type="entry name" value="MNHE"/>
    <property type="match status" value="1"/>
</dbReference>
<dbReference type="EMBL" id="CP012670">
    <property type="protein sequence ID" value="AUX20667.1"/>
    <property type="molecule type" value="Genomic_DNA"/>
</dbReference>
<keyword evidence="4 7" id="KW-0812">Transmembrane</keyword>
<reference evidence="8 9" key="1">
    <citation type="submission" date="2015-09" db="EMBL/GenBank/DDBJ databases">
        <title>Sorangium comparison.</title>
        <authorList>
            <person name="Zaburannyi N."/>
            <person name="Bunk B."/>
            <person name="Overmann J."/>
            <person name="Mueller R."/>
        </authorList>
    </citation>
    <scope>NUCLEOTIDE SEQUENCE [LARGE SCALE GENOMIC DNA]</scope>
    <source>
        <strain evidence="8 9">So ceGT47</strain>
    </source>
</reference>
<organism evidence="8 9">
    <name type="scientific">Sorangium cellulosum</name>
    <name type="common">Polyangium cellulosum</name>
    <dbReference type="NCBI Taxonomy" id="56"/>
    <lineage>
        <taxon>Bacteria</taxon>
        <taxon>Pseudomonadati</taxon>
        <taxon>Myxococcota</taxon>
        <taxon>Polyangia</taxon>
        <taxon>Polyangiales</taxon>
        <taxon>Polyangiaceae</taxon>
        <taxon>Sorangium</taxon>
    </lineage>
</organism>
<proteinExistence type="inferred from homology"/>
<evidence type="ECO:0000256" key="1">
    <source>
        <dbReference type="ARBA" id="ARBA00004651"/>
    </source>
</evidence>
<dbReference type="PIRSF" id="PIRSF019239">
    <property type="entry name" value="MrpE"/>
    <property type="match status" value="1"/>
</dbReference>
<evidence type="ECO:0000313" key="8">
    <source>
        <dbReference type="EMBL" id="AUX20667.1"/>
    </source>
</evidence>
<dbReference type="InterPro" id="IPR002758">
    <property type="entry name" value="Cation_antiport_E"/>
</dbReference>
<evidence type="ECO:0000256" key="4">
    <source>
        <dbReference type="ARBA" id="ARBA00022692"/>
    </source>
</evidence>
<sequence>MLVANLLLAMTWAALQGEFSLTNLVIGYLLGYVVLAALARGGVLPSTYRKKVRAVLSLAGFLFWAFIAANIRMAIDVVRSRSHLSPGIVRVPLDARNDYEILMLVTIINLTPGTIAVDVTSDRTALFLHVMHVTSPDAVRAEIKESFERRVLEIMR</sequence>
<keyword evidence="6 7" id="KW-0472">Membrane</keyword>
<gene>
    <name evidence="8" type="ORF">SOCEGT47_011400</name>
</gene>
<evidence type="ECO:0000256" key="2">
    <source>
        <dbReference type="ARBA" id="ARBA00006228"/>
    </source>
</evidence>
<evidence type="ECO:0000256" key="6">
    <source>
        <dbReference type="ARBA" id="ARBA00023136"/>
    </source>
</evidence>
<evidence type="ECO:0000256" key="3">
    <source>
        <dbReference type="ARBA" id="ARBA00022475"/>
    </source>
</evidence>
<dbReference type="RefSeq" id="WP_129345999.1">
    <property type="nucleotide sequence ID" value="NZ_CP012670.1"/>
</dbReference>
<dbReference type="PANTHER" id="PTHR34584:SF1">
    <property type="entry name" value="NA(+)_H(+) ANTIPORTER SUBUNIT E1"/>
    <property type="match status" value="1"/>
</dbReference>
<feature type="transmembrane region" description="Helical" evidence="7">
    <location>
        <begin position="55"/>
        <end position="75"/>
    </location>
</feature>
<dbReference type="Proteomes" id="UP000295781">
    <property type="component" value="Chromosome"/>
</dbReference>
<dbReference type="OrthoDB" id="9807187at2"/>
<dbReference type="GO" id="GO:0008324">
    <property type="term" value="F:monoatomic cation transmembrane transporter activity"/>
    <property type="evidence" value="ECO:0007669"/>
    <property type="project" value="InterPro"/>
</dbReference>
<name>A0A4P2PVB9_SORCE</name>
<accession>A0A4P2PVB9</accession>
<protein>
    <submittedName>
        <fullName evidence="8">Cation:proton antiporter</fullName>
    </submittedName>
</protein>
<comment type="similarity">
    <text evidence="2">Belongs to the CPA3 antiporters (TC 2.A.63) subunit E family.</text>
</comment>
<evidence type="ECO:0000256" key="5">
    <source>
        <dbReference type="ARBA" id="ARBA00022989"/>
    </source>
</evidence>